<dbReference type="GO" id="GO:0043200">
    <property type="term" value="P:response to amino acid"/>
    <property type="evidence" value="ECO:0007669"/>
    <property type="project" value="TreeGrafter"/>
</dbReference>
<dbReference type="InterPro" id="IPR036390">
    <property type="entry name" value="WH_DNA-bd_sf"/>
</dbReference>
<name>A0A384LNS5_HALVD</name>
<evidence type="ECO:0000313" key="5">
    <source>
        <dbReference type="EMBL" id="ELY31428.1"/>
    </source>
</evidence>
<dbReference type="Gene3D" id="3.30.70.920">
    <property type="match status" value="1"/>
</dbReference>
<dbReference type="InterPro" id="IPR019888">
    <property type="entry name" value="Tscrpt_reg_AsnC-like"/>
</dbReference>
<sequence length="177" mass="19446">MTNGLRSVADLDETDLAILERVEADFDVSLETLAVELDISKSAVHYRINKLKESGVIRGVTADVDPRSLGLEMVAITDVSVTHETGYSDEIGAELDALVGVEQVYYTMGDIDFVVISRVQSREQLNALIDRMVAIDGVNETSSKFVMQEFENDRRYVSNLSEEARAAVINPSNDADG</sequence>
<accession>A0A384LNS5</accession>
<dbReference type="SUPFAM" id="SSF54909">
    <property type="entry name" value="Dimeric alpha+beta barrel"/>
    <property type="match status" value="1"/>
</dbReference>
<dbReference type="AlphaFoldDB" id="A0A384LNS5"/>
<dbReference type="Proteomes" id="UP000011532">
    <property type="component" value="Unassembled WGS sequence"/>
</dbReference>
<evidence type="ECO:0000256" key="2">
    <source>
        <dbReference type="ARBA" id="ARBA00023125"/>
    </source>
</evidence>
<dbReference type="Gene3D" id="1.10.10.10">
    <property type="entry name" value="Winged helix-like DNA-binding domain superfamily/Winged helix DNA-binding domain"/>
    <property type="match status" value="1"/>
</dbReference>
<organism evidence="5 6">
    <name type="scientific">Haloferax volcanii (strain ATCC 29605 / DSM 3757 / JCM 8879 / NBRC 14742 / NCIMB 2012 / VKM B-1768 / DS2)</name>
    <name type="common">Halobacterium volcanii</name>
    <dbReference type="NCBI Taxonomy" id="309800"/>
    <lineage>
        <taxon>Archaea</taxon>
        <taxon>Methanobacteriati</taxon>
        <taxon>Methanobacteriota</taxon>
        <taxon>Stenosarchaea group</taxon>
        <taxon>Halobacteria</taxon>
        <taxon>Halobacteriales</taxon>
        <taxon>Haloferacaceae</taxon>
        <taxon>Haloferax</taxon>
    </lineage>
</organism>
<reference evidence="6" key="1">
    <citation type="submission" date="2012-11" db="EMBL/GenBank/DDBJ databases">
        <authorList>
            <person name="Becker E.A."/>
            <person name="Seitzer P."/>
            <person name="Tritt A."/>
            <person name="Larsen D."/>
            <person name="Yao A."/>
            <person name="Wu D."/>
            <person name="Darling A."/>
            <person name="Eisen J.A."/>
            <person name="Facciotti M.T."/>
        </authorList>
    </citation>
    <scope>NUCLEOTIDE SEQUENCE [LARGE SCALE GENOMIC DNA]</scope>
    <source>
        <strain evidence="6">ATCC 29605 / DSM 3757 / JCM 8879 / NBRC 14742 / NCIMB 2012 / VKM B-1768 / DS2</strain>
    </source>
</reference>
<dbReference type="PRINTS" id="PR00033">
    <property type="entry name" value="HTHASNC"/>
</dbReference>
<keyword evidence="2" id="KW-0238">DNA-binding</keyword>
<feature type="domain" description="HTH asnC-type" evidence="4">
    <location>
        <begin position="11"/>
        <end position="72"/>
    </location>
</feature>
<dbReference type="InterPro" id="IPR011008">
    <property type="entry name" value="Dimeric_a/b-barrel"/>
</dbReference>
<evidence type="ECO:0000256" key="1">
    <source>
        <dbReference type="ARBA" id="ARBA00023015"/>
    </source>
</evidence>
<dbReference type="Pfam" id="PF13412">
    <property type="entry name" value="HTH_24"/>
    <property type="match status" value="1"/>
</dbReference>
<evidence type="ECO:0000256" key="3">
    <source>
        <dbReference type="ARBA" id="ARBA00023163"/>
    </source>
</evidence>
<protein>
    <submittedName>
        <fullName evidence="5">Transcriptional regulatory protein, AsnC family</fullName>
    </submittedName>
</protein>
<dbReference type="PANTHER" id="PTHR30154">
    <property type="entry name" value="LEUCINE-RESPONSIVE REGULATORY PROTEIN"/>
    <property type="match status" value="1"/>
</dbReference>
<dbReference type="OrthoDB" id="183514at2157"/>
<dbReference type="GeneID" id="8923471"/>
<dbReference type="RefSeq" id="WP_004043223.1">
    <property type="nucleotide sequence ID" value="NC_013966.1"/>
</dbReference>
<gene>
    <name evidence="5" type="ORF">C498_10181</name>
</gene>
<dbReference type="GO" id="GO:0043565">
    <property type="term" value="F:sequence-specific DNA binding"/>
    <property type="evidence" value="ECO:0007669"/>
    <property type="project" value="InterPro"/>
</dbReference>
<evidence type="ECO:0000259" key="4">
    <source>
        <dbReference type="PROSITE" id="PS50956"/>
    </source>
</evidence>
<keyword evidence="1" id="KW-0805">Transcription regulation</keyword>
<dbReference type="PANTHER" id="PTHR30154:SF34">
    <property type="entry name" value="TRANSCRIPTIONAL REGULATOR AZLB"/>
    <property type="match status" value="1"/>
</dbReference>
<dbReference type="InterPro" id="IPR036388">
    <property type="entry name" value="WH-like_DNA-bd_sf"/>
</dbReference>
<reference evidence="5 6" key="2">
    <citation type="journal article" date="2014" name="PLoS Genet.">
        <title>Phylogenetically driven sequencing of extremely halophilic archaea reveals strategies for static and dynamic osmo-response.</title>
        <authorList>
            <person name="Becker E.A."/>
            <person name="Seitzer P.M."/>
            <person name="Tritt A."/>
            <person name="Larsen D."/>
            <person name="Krusor M."/>
            <person name="Yao A.I."/>
            <person name="Wu D."/>
            <person name="Madern D."/>
            <person name="Eisen J.A."/>
            <person name="Darling A.E."/>
            <person name="Facciotti M.T."/>
        </authorList>
    </citation>
    <scope>NUCLEOTIDE SEQUENCE [LARGE SCALE GENOMIC DNA]</scope>
    <source>
        <strain evidence="6">ATCC 29605 / DSM 3757 / JCM 8879 / NBRC 14742 / NCIMB 2012 / VKM B-1768 / DS2</strain>
    </source>
</reference>
<dbReference type="InterPro" id="IPR019887">
    <property type="entry name" value="Tscrpt_reg_AsnC/Lrp_C"/>
</dbReference>
<dbReference type="EMBL" id="AOHU01000058">
    <property type="protein sequence ID" value="ELY31428.1"/>
    <property type="molecule type" value="Genomic_DNA"/>
</dbReference>
<dbReference type="SUPFAM" id="SSF46785">
    <property type="entry name" value="Winged helix' DNA-binding domain"/>
    <property type="match status" value="1"/>
</dbReference>
<dbReference type="PROSITE" id="PS50956">
    <property type="entry name" value="HTH_ASNC_2"/>
    <property type="match status" value="1"/>
</dbReference>
<comment type="caution">
    <text evidence="5">The sequence shown here is derived from an EMBL/GenBank/DDBJ whole genome shotgun (WGS) entry which is preliminary data.</text>
</comment>
<dbReference type="SMART" id="SM00344">
    <property type="entry name" value="HTH_ASNC"/>
    <property type="match status" value="1"/>
</dbReference>
<evidence type="ECO:0000313" key="6">
    <source>
        <dbReference type="Proteomes" id="UP000011532"/>
    </source>
</evidence>
<dbReference type="GO" id="GO:0005829">
    <property type="term" value="C:cytosol"/>
    <property type="evidence" value="ECO:0007669"/>
    <property type="project" value="TreeGrafter"/>
</dbReference>
<proteinExistence type="predicted"/>
<dbReference type="Pfam" id="PF01037">
    <property type="entry name" value="AsnC_trans_reg"/>
    <property type="match status" value="1"/>
</dbReference>
<dbReference type="InterPro" id="IPR000485">
    <property type="entry name" value="AsnC-type_HTH_dom"/>
</dbReference>
<keyword evidence="3" id="KW-0804">Transcription</keyword>